<keyword evidence="1" id="KW-1185">Reference proteome</keyword>
<accession>A0A6P8B6M4</accession>
<dbReference type="KEGG" id="pgri:PgNI_05396"/>
<proteinExistence type="predicted"/>
<evidence type="ECO:0000313" key="2">
    <source>
        <dbReference type="RefSeq" id="XP_030982857.1"/>
    </source>
</evidence>
<evidence type="ECO:0000313" key="1">
    <source>
        <dbReference type="Proteomes" id="UP000515153"/>
    </source>
</evidence>
<organism evidence="1 2">
    <name type="scientific">Pyricularia grisea</name>
    <name type="common">Crabgrass-specific blast fungus</name>
    <name type="synonym">Magnaporthe grisea</name>
    <dbReference type="NCBI Taxonomy" id="148305"/>
    <lineage>
        <taxon>Eukaryota</taxon>
        <taxon>Fungi</taxon>
        <taxon>Dikarya</taxon>
        <taxon>Ascomycota</taxon>
        <taxon>Pezizomycotina</taxon>
        <taxon>Sordariomycetes</taxon>
        <taxon>Sordariomycetidae</taxon>
        <taxon>Magnaporthales</taxon>
        <taxon>Pyriculariaceae</taxon>
        <taxon>Pyricularia</taxon>
    </lineage>
</organism>
<reference evidence="2" key="3">
    <citation type="submission" date="2025-08" db="UniProtKB">
        <authorList>
            <consortium name="RefSeq"/>
        </authorList>
    </citation>
    <scope>IDENTIFICATION</scope>
    <source>
        <strain evidence="2">NI907</strain>
    </source>
</reference>
<name>A0A6P8B6M4_PYRGI</name>
<protein>
    <submittedName>
        <fullName evidence="2">Uncharacterized protein</fullName>
    </submittedName>
</protein>
<reference evidence="1 2" key="1">
    <citation type="journal article" date="2019" name="Mol. Biol. Evol.">
        <title>Blast fungal genomes show frequent chromosomal changes, gene gains and losses, and effector gene turnover.</title>
        <authorList>
            <person name="Gomez Luciano L.B."/>
            <person name="Jason Tsai I."/>
            <person name="Chuma I."/>
            <person name="Tosa Y."/>
            <person name="Chen Y.H."/>
            <person name="Li J.Y."/>
            <person name="Li M.Y."/>
            <person name="Jade Lu M.Y."/>
            <person name="Nakayashiki H."/>
            <person name="Li W.H."/>
        </authorList>
    </citation>
    <scope>NUCLEOTIDE SEQUENCE [LARGE SCALE GENOMIC DNA]</scope>
    <source>
        <strain evidence="1 2">NI907</strain>
    </source>
</reference>
<dbReference type="Proteomes" id="UP000515153">
    <property type="component" value="Chromosome I"/>
</dbReference>
<reference evidence="2" key="2">
    <citation type="submission" date="2019-10" db="EMBL/GenBank/DDBJ databases">
        <authorList>
            <consortium name="NCBI Genome Project"/>
        </authorList>
    </citation>
    <scope>NUCLEOTIDE SEQUENCE</scope>
    <source>
        <strain evidence="2">NI907</strain>
    </source>
</reference>
<sequence length="149" mass="16618">MSMQLSRNRDLVCQVKLSVLEQRTAGDLFDIPAVAILVVTKMKGNDNGGRRGRSRQVVRAEGQEKRARKCVERRTVVLQRVRPAGSLFTSLGADVRYRRQIEAGLSHLTRIGIEQYNCGEGRRAKEDSGTFVLDGLLRDVANFAPFCSP</sequence>
<dbReference type="AlphaFoldDB" id="A0A6P8B6M4"/>
<gene>
    <name evidence="2" type="ORF">PgNI_05396</name>
</gene>
<dbReference type="GeneID" id="41960337"/>
<dbReference type="RefSeq" id="XP_030982857.1">
    <property type="nucleotide sequence ID" value="XM_031125428.1"/>
</dbReference>